<dbReference type="AlphaFoldDB" id="X1N1A0"/>
<proteinExistence type="predicted"/>
<evidence type="ECO:0000313" key="1">
    <source>
        <dbReference type="EMBL" id="GAI20640.1"/>
    </source>
</evidence>
<comment type="caution">
    <text evidence="1">The sequence shown here is derived from an EMBL/GenBank/DDBJ whole genome shotgun (WGS) entry which is preliminary data.</text>
</comment>
<dbReference type="EMBL" id="BARV01017201">
    <property type="protein sequence ID" value="GAI20640.1"/>
    <property type="molecule type" value="Genomic_DNA"/>
</dbReference>
<organism evidence="1">
    <name type="scientific">marine sediment metagenome</name>
    <dbReference type="NCBI Taxonomy" id="412755"/>
    <lineage>
        <taxon>unclassified sequences</taxon>
        <taxon>metagenomes</taxon>
        <taxon>ecological metagenomes</taxon>
    </lineage>
</organism>
<accession>X1N1A0</accession>
<sequence>MKAYKPLEKIKKIYKGGTLIPPKFLPTYYEWLSKGGIQIIKEKHGTFMGGGDVEIYKVPEDSVLFITSAWLNGLTFSVGIVGGRLSLRIKNDRLALIEFYRDDDFPTNQVLSFPIPLRVEKNQVLDVSNNISDVAYCVGFSGFLVKNQDIPAF</sequence>
<gene>
    <name evidence="1" type="ORF">S06H3_29367</name>
</gene>
<reference evidence="1" key="1">
    <citation type="journal article" date="2014" name="Front. Microbiol.">
        <title>High frequency of phylogenetically diverse reductive dehalogenase-homologous genes in deep subseafloor sedimentary metagenomes.</title>
        <authorList>
            <person name="Kawai M."/>
            <person name="Futagami T."/>
            <person name="Toyoda A."/>
            <person name="Takaki Y."/>
            <person name="Nishi S."/>
            <person name="Hori S."/>
            <person name="Arai W."/>
            <person name="Tsubouchi T."/>
            <person name="Morono Y."/>
            <person name="Uchiyama I."/>
            <person name="Ito T."/>
            <person name="Fujiyama A."/>
            <person name="Inagaki F."/>
            <person name="Takami H."/>
        </authorList>
    </citation>
    <scope>NUCLEOTIDE SEQUENCE</scope>
    <source>
        <strain evidence="1">Expedition CK06-06</strain>
    </source>
</reference>
<protein>
    <submittedName>
        <fullName evidence="1">Uncharacterized protein</fullName>
    </submittedName>
</protein>
<name>X1N1A0_9ZZZZ</name>